<evidence type="ECO:0000313" key="5">
    <source>
        <dbReference type="Proteomes" id="UP001320159"/>
    </source>
</evidence>
<dbReference type="InterPro" id="IPR003786">
    <property type="entry name" value="FdhD"/>
</dbReference>
<reference evidence="4 5" key="1">
    <citation type="submission" date="2017-11" db="EMBL/GenBank/DDBJ databases">
        <title>Isolation and Characterization of Family Methanocellaceae Species from Potential Methane Hydrate Area Offshore Southwestern Taiwan.</title>
        <authorList>
            <person name="Zhang W.-L."/>
            <person name="Chen W.-C."/>
            <person name="Lai M.-C."/>
            <person name="Chen S.-C."/>
        </authorList>
    </citation>
    <scope>NUCLEOTIDE SEQUENCE [LARGE SCALE GENOMIC DNA]</scope>
    <source>
        <strain evidence="4 5">CWC-04</strain>
    </source>
</reference>
<dbReference type="SUPFAM" id="SSF53927">
    <property type="entry name" value="Cytidine deaminase-like"/>
    <property type="match status" value="1"/>
</dbReference>
<dbReference type="AlphaFoldDB" id="A0AAP2RBB7"/>
<dbReference type="NCBIfam" id="TIGR00129">
    <property type="entry name" value="fdhD_narQ"/>
    <property type="match status" value="1"/>
</dbReference>
<comment type="caution">
    <text evidence="4">The sequence shown here is derived from an EMBL/GenBank/DDBJ whole genome shotgun (WGS) entry which is preliminary data.</text>
</comment>
<evidence type="ECO:0000256" key="3">
    <source>
        <dbReference type="HAMAP-Rule" id="MF_00187"/>
    </source>
</evidence>
<dbReference type="Gene3D" id="3.40.140.10">
    <property type="entry name" value="Cytidine Deaminase, domain 2"/>
    <property type="match status" value="1"/>
</dbReference>
<feature type="binding site" evidence="3">
    <location>
        <begin position="253"/>
        <end position="258"/>
    </location>
    <ligand>
        <name>Mo-bis(molybdopterin guanine dinucleotide)</name>
        <dbReference type="ChEBI" id="CHEBI:60539"/>
    </ligand>
</feature>
<dbReference type="GO" id="GO:0016783">
    <property type="term" value="F:sulfurtransferase activity"/>
    <property type="evidence" value="ECO:0007669"/>
    <property type="project" value="InterPro"/>
</dbReference>
<gene>
    <name evidence="3" type="primary">fdhD</name>
    <name evidence="4" type="ORF">CUJ83_04585</name>
</gene>
<accession>A0AAP2RBB7</accession>
<organism evidence="4 5">
    <name type="scientific">Methanooceanicella nereidis</name>
    <dbReference type="NCBI Taxonomy" id="2052831"/>
    <lineage>
        <taxon>Archaea</taxon>
        <taxon>Methanobacteriati</taxon>
        <taxon>Methanobacteriota</taxon>
        <taxon>Stenosarchaea group</taxon>
        <taxon>Methanomicrobia</taxon>
        <taxon>Methanocellales</taxon>
        <taxon>Methanocellaceae</taxon>
        <taxon>Methanooceanicella</taxon>
    </lineage>
</organism>
<dbReference type="HAMAP" id="MF_00187">
    <property type="entry name" value="FdhD"/>
    <property type="match status" value="1"/>
</dbReference>
<feature type="active site" description="Cysteine persulfide intermediate" evidence="3">
    <location>
        <position position="118"/>
    </location>
</feature>
<comment type="function">
    <text evidence="3">Required for formate dehydrogenase (FDH) activity. Acts as a sulfur carrier protein that transfers sulfur from IscS to the molybdenum cofactor prior to its insertion into FDH.</text>
</comment>
<sequence>MENGSINGIHERGNENKDLTNSYTVTRVDRDAVTRVDVEVCVEESVNIILNGARVASLTITPSNLKEFVYGYLICEGLIRSIDRIESVEINWPDIFVKVPEFDKDDPGLWMEIRSSGCVGVRSSWMSLEGPVKSDISLSKDMIFHSIELINDLAVLWKTTGGTHCTIIFDKMGSLISYAEDMGRHNTIDKAVGKALLDGRDLSGCFMVCTGRMPAGMVAKAYRAGIPVIISNTAPFTTGIELARKLNMTLICFARPPRMQIYSVPERIKDIGTIRENVP</sequence>
<dbReference type="PIRSF" id="PIRSF015626">
    <property type="entry name" value="FdhD"/>
    <property type="match status" value="1"/>
</dbReference>
<dbReference type="PANTHER" id="PTHR30592">
    <property type="entry name" value="FORMATE DEHYDROGENASE"/>
    <property type="match status" value="1"/>
</dbReference>
<dbReference type="GO" id="GO:0097163">
    <property type="term" value="F:sulfur carrier activity"/>
    <property type="evidence" value="ECO:0007669"/>
    <property type="project" value="UniProtKB-UniRule"/>
</dbReference>
<dbReference type="GO" id="GO:0006777">
    <property type="term" value="P:Mo-molybdopterin cofactor biosynthetic process"/>
    <property type="evidence" value="ECO:0007669"/>
    <property type="project" value="UniProtKB-UniRule"/>
</dbReference>
<comment type="similarity">
    <text evidence="3">Belongs to the FdhD family.</text>
</comment>
<keyword evidence="5" id="KW-1185">Reference proteome</keyword>
<comment type="subcellular location">
    <subcellularLocation>
        <location evidence="3">Cytoplasm</location>
    </subcellularLocation>
</comment>
<dbReference type="InterPro" id="IPR016193">
    <property type="entry name" value="Cytidine_deaminase-like"/>
</dbReference>
<evidence type="ECO:0000256" key="2">
    <source>
        <dbReference type="ARBA" id="ARBA00023150"/>
    </source>
</evidence>
<dbReference type="EMBL" id="PGCK01000003">
    <property type="protein sequence ID" value="MCD1294273.1"/>
    <property type="molecule type" value="Genomic_DNA"/>
</dbReference>
<name>A0AAP2RBB7_9EURY</name>
<dbReference type="PANTHER" id="PTHR30592:SF1">
    <property type="entry name" value="SULFUR CARRIER PROTEIN FDHD"/>
    <property type="match status" value="1"/>
</dbReference>
<dbReference type="GO" id="GO:0005737">
    <property type="term" value="C:cytoplasm"/>
    <property type="evidence" value="ECO:0007669"/>
    <property type="project" value="UniProtKB-SubCell"/>
</dbReference>
<proteinExistence type="inferred from homology"/>
<dbReference type="Pfam" id="PF02634">
    <property type="entry name" value="FdhD-NarQ"/>
    <property type="match status" value="1"/>
</dbReference>
<dbReference type="Gene3D" id="3.10.20.10">
    <property type="match status" value="1"/>
</dbReference>
<evidence type="ECO:0000256" key="1">
    <source>
        <dbReference type="ARBA" id="ARBA00022490"/>
    </source>
</evidence>
<dbReference type="Proteomes" id="UP001320159">
    <property type="component" value="Unassembled WGS sequence"/>
</dbReference>
<keyword evidence="2 3" id="KW-0501">Molybdenum cofactor biosynthesis</keyword>
<evidence type="ECO:0000313" key="4">
    <source>
        <dbReference type="EMBL" id="MCD1294273.1"/>
    </source>
</evidence>
<protein>
    <recommendedName>
        <fullName evidence="3">Sulfur carrier protein FdhD</fullName>
    </recommendedName>
</protein>
<keyword evidence="1 3" id="KW-0963">Cytoplasm</keyword>